<dbReference type="InterPro" id="IPR029063">
    <property type="entry name" value="SAM-dependent_MTases_sf"/>
</dbReference>
<sequence length="252" mass="26754">MQPAAFNRPAAPFWDRIAPKYARKPVKDPLAYAEKLDAVEALLEPTDTVLELGCGTGSTAISLARSVAEYTATDVSPAMIGIAEEKGRAAGANNLRFAVGDAAGAAANVPFDVVLAFSLLHLVEDVAAVLASVSSQLKPVGLFVSKTVCMGEANLARRGLVRTLEAFGLAPHVTSLCQVQLEALIQDAGFEIETIRHFGSNRFNPFIVARRRGWRRTSVSPSPHFTSPSGSIGPGMEKSCLQSRDRAGPLLP</sequence>
<dbReference type="GO" id="GO:0032259">
    <property type="term" value="P:methylation"/>
    <property type="evidence" value="ECO:0007669"/>
    <property type="project" value="UniProtKB-KW"/>
</dbReference>
<dbReference type="Gene3D" id="3.40.50.150">
    <property type="entry name" value="Vaccinia Virus protein VP39"/>
    <property type="match status" value="1"/>
</dbReference>
<dbReference type="PANTHER" id="PTHR43861:SF1">
    <property type="entry name" value="TRANS-ACONITATE 2-METHYLTRANSFERASE"/>
    <property type="match status" value="1"/>
</dbReference>
<organism evidence="2">
    <name type="scientific">Boseongicola sp. SB0664_bin_43</name>
    <dbReference type="NCBI Taxonomy" id="2604844"/>
    <lineage>
        <taxon>Bacteria</taxon>
        <taxon>Pseudomonadati</taxon>
        <taxon>Pseudomonadota</taxon>
        <taxon>Alphaproteobacteria</taxon>
        <taxon>Rhodobacterales</taxon>
        <taxon>Paracoccaceae</taxon>
        <taxon>Boseongicola</taxon>
    </lineage>
</organism>
<dbReference type="EMBL" id="VXRY01000292">
    <property type="protein sequence ID" value="MXY33882.1"/>
    <property type="molecule type" value="Genomic_DNA"/>
</dbReference>
<dbReference type="CDD" id="cd02440">
    <property type="entry name" value="AdoMet_MTases"/>
    <property type="match status" value="1"/>
</dbReference>
<name>A0A6B0Y1Q2_9RHOB</name>
<dbReference type="Pfam" id="PF13489">
    <property type="entry name" value="Methyltransf_23"/>
    <property type="match status" value="1"/>
</dbReference>
<feature type="region of interest" description="Disordered" evidence="1">
    <location>
        <begin position="217"/>
        <end position="252"/>
    </location>
</feature>
<protein>
    <submittedName>
        <fullName evidence="2">Methyltransferase domain-containing protein</fullName>
    </submittedName>
</protein>
<proteinExistence type="predicted"/>
<dbReference type="PANTHER" id="PTHR43861">
    <property type="entry name" value="TRANS-ACONITATE 2-METHYLTRANSFERASE-RELATED"/>
    <property type="match status" value="1"/>
</dbReference>
<feature type="compositionally biased region" description="Basic and acidic residues" evidence="1">
    <location>
        <begin position="243"/>
        <end position="252"/>
    </location>
</feature>
<keyword evidence="2" id="KW-0808">Transferase</keyword>
<dbReference type="GO" id="GO:0008168">
    <property type="term" value="F:methyltransferase activity"/>
    <property type="evidence" value="ECO:0007669"/>
    <property type="project" value="UniProtKB-KW"/>
</dbReference>
<dbReference type="AlphaFoldDB" id="A0A6B0Y1Q2"/>
<keyword evidence="2" id="KW-0489">Methyltransferase</keyword>
<feature type="compositionally biased region" description="Polar residues" evidence="1">
    <location>
        <begin position="217"/>
        <end position="230"/>
    </location>
</feature>
<evidence type="ECO:0000313" key="2">
    <source>
        <dbReference type="EMBL" id="MXY33882.1"/>
    </source>
</evidence>
<dbReference type="SUPFAM" id="SSF53335">
    <property type="entry name" value="S-adenosyl-L-methionine-dependent methyltransferases"/>
    <property type="match status" value="1"/>
</dbReference>
<accession>A0A6B0Y1Q2</accession>
<reference evidence="2" key="1">
    <citation type="submission" date="2019-09" db="EMBL/GenBank/DDBJ databases">
        <title>Characterisation of the sponge microbiome using genome-centric metagenomics.</title>
        <authorList>
            <person name="Engelberts J.P."/>
            <person name="Robbins S.J."/>
            <person name="De Goeij J.M."/>
            <person name="Aranda M."/>
            <person name="Bell S.C."/>
            <person name="Webster N.S."/>
        </authorList>
    </citation>
    <scope>NUCLEOTIDE SEQUENCE</scope>
    <source>
        <strain evidence="2">SB0664_bin_43</strain>
    </source>
</reference>
<gene>
    <name evidence="2" type="ORF">F4Y60_07285</name>
</gene>
<evidence type="ECO:0000256" key="1">
    <source>
        <dbReference type="SAM" id="MobiDB-lite"/>
    </source>
</evidence>
<comment type="caution">
    <text evidence="2">The sequence shown here is derived from an EMBL/GenBank/DDBJ whole genome shotgun (WGS) entry which is preliminary data.</text>
</comment>